<dbReference type="InterPro" id="IPR011047">
    <property type="entry name" value="Quinoprotein_ADH-like_sf"/>
</dbReference>
<name>A0ABP7YNI8_9ACTN</name>
<dbReference type="Pfam" id="PF13360">
    <property type="entry name" value="PQQ_2"/>
    <property type="match status" value="1"/>
</dbReference>
<dbReference type="InterPro" id="IPR002372">
    <property type="entry name" value="PQQ_rpt_dom"/>
</dbReference>
<dbReference type="Proteomes" id="UP001500266">
    <property type="component" value="Unassembled WGS sequence"/>
</dbReference>
<accession>A0ABP7YNI8</accession>
<comment type="caution">
    <text evidence="2">The sequence shown here is derived from an EMBL/GenBank/DDBJ whole genome shotgun (WGS) entry which is preliminary data.</text>
</comment>
<evidence type="ECO:0000313" key="2">
    <source>
        <dbReference type="EMBL" id="GAA4138850.1"/>
    </source>
</evidence>
<protein>
    <recommendedName>
        <fullName evidence="1">Pyrrolo-quinoline quinone repeat domain-containing protein</fullName>
    </recommendedName>
</protein>
<reference evidence="3" key="1">
    <citation type="journal article" date="2019" name="Int. J. Syst. Evol. Microbiol.">
        <title>The Global Catalogue of Microorganisms (GCM) 10K type strain sequencing project: providing services to taxonomists for standard genome sequencing and annotation.</title>
        <authorList>
            <consortium name="The Broad Institute Genomics Platform"/>
            <consortium name="The Broad Institute Genome Sequencing Center for Infectious Disease"/>
            <person name="Wu L."/>
            <person name="Ma J."/>
        </authorList>
    </citation>
    <scope>NUCLEOTIDE SEQUENCE [LARGE SCALE GENOMIC DNA]</scope>
    <source>
        <strain evidence="3">JCM 17316</strain>
    </source>
</reference>
<dbReference type="RefSeq" id="WP_378270831.1">
    <property type="nucleotide sequence ID" value="NZ_JBHTFR010000001.1"/>
</dbReference>
<evidence type="ECO:0000259" key="1">
    <source>
        <dbReference type="Pfam" id="PF13360"/>
    </source>
</evidence>
<sequence>MSRGALYGVMDGTVFSLDAATGRTRWTSSTKIASAVSDLVVCAGIVFAGIPASDTAIPGEISGGVFGWDAATGELVWQCRHSAGSSVSDRAWQLMTGGDMIFAAHYASRYADLLAFKIG</sequence>
<organism evidence="2 3">
    <name type="scientific">Actinomadura keratinilytica</name>
    <dbReference type="NCBI Taxonomy" id="547461"/>
    <lineage>
        <taxon>Bacteria</taxon>
        <taxon>Bacillati</taxon>
        <taxon>Actinomycetota</taxon>
        <taxon>Actinomycetes</taxon>
        <taxon>Streptosporangiales</taxon>
        <taxon>Thermomonosporaceae</taxon>
        <taxon>Actinomadura</taxon>
    </lineage>
</organism>
<proteinExistence type="predicted"/>
<feature type="domain" description="Pyrrolo-quinoline quinone repeat" evidence="1">
    <location>
        <begin position="10"/>
        <end position="113"/>
    </location>
</feature>
<keyword evidence="3" id="KW-1185">Reference proteome</keyword>
<dbReference type="EMBL" id="BAABDO010000028">
    <property type="protein sequence ID" value="GAA4138850.1"/>
    <property type="molecule type" value="Genomic_DNA"/>
</dbReference>
<gene>
    <name evidence="2" type="ORF">GCM10022416_24650</name>
</gene>
<dbReference type="SUPFAM" id="SSF50998">
    <property type="entry name" value="Quinoprotein alcohol dehydrogenase-like"/>
    <property type="match status" value="1"/>
</dbReference>
<dbReference type="InterPro" id="IPR015943">
    <property type="entry name" value="WD40/YVTN_repeat-like_dom_sf"/>
</dbReference>
<dbReference type="Gene3D" id="2.130.10.10">
    <property type="entry name" value="YVTN repeat-like/Quinoprotein amine dehydrogenase"/>
    <property type="match status" value="1"/>
</dbReference>
<evidence type="ECO:0000313" key="3">
    <source>
        <dbReference type="Proteomes" id="UP001500266"/>
    </source>
</evidence>